<dbReference type="EMBL" id="CM029038">
    <property type="protein sequence ID" value="KAG2650580.1"/>
    <property type="molecule type" value="Genomic_DNA"/>
</dbReference>
<proteinExistence type="predicted"/>
<sequence length="141" mass="14348">MVSGAAAAGGGVSRVACEKRGEGAVWKRPKAQLSWPIRPNSPSPNPPHGHGIPPPGALQSVPPPRPPPLAIAASLVARRWPAAACSGPPLRLRPAVCRLQTCHLRAAGCGATCSRGAALRSHAAGEPLSHGAADLRPALRT</sequence>
<reference evidence="2" key="1">
    <citation type="submission" date="2020-05" db="EMBL/GenBank/DDBJ databases">
        <title>WGS assembly of Panicum virgatum.</title>
        <authorList>
            <person name="Lovell J.T."/>
            <person name="Jenkins J."/>
            <person name="Shu S."/>
            <person name="Juenger T.E."/>
            <person name="Schmutz J."/>
        </authorList>
    </citation>
    <scope>NUCLEOTIDE SEQUENCE</scope>
    <source>
        <strain evidence="2">AP13</strain>
    </source>
</reference>
<feature type="region of interest" description="Disordered" evidence="1">
    <location>
        <begin position="21"/>
        <end position="68"/>
    </location>
</feature>
<accession>A0A8T0WRU4</accession>
<comment type="caution">
    <text evidence="2">The sequence shown here is derived from an EMBL/GenBank/DDBJ whole genome shotgun (WGS) entry which is preliminary data.</text>
</comment>
<dbReference type="AlphaFoldDB" id="A0A8T0WRU4"/>
<protein>
    <submittedName>
        <fullName evidence="2">Uncharacterized protein</fullName>
    </submittedName>
</protein>
<evidence type="ECO:0000313" key="3">
    <source>
        <dbReference type="Proteomes" id="UP000823388"/>
    </source>
</evidence>
<evidence type="ECO:0000313" key="2">
    <source>
        <dbReference type="EMBL" id="KAG2650580.1"/>
    </source>
</evidence>
<name>A0A8T0WRU4_PANVG</name>
<dbReference type="Proteomes" id="UP000823388">
    <property type="component" value="Chromosome 1N"/>
</dbReference>
<keyword evidence="3" id="KW-1185">Reference proteome</keyword>
<evidence type="ECO:0000256" key="1">
    <source>
        <dbReference type="SAM" id="MobiDB-lite"/>
    </source>
</evidence>
<gene>
    <name evidence="2" type="ORF">PVAP13_1NG175057</name>
</gene>
<feature type="compositionally biased region" description="Pro residues" evidence="1">
    <location>
        <begin position="39"/>
        <end position="68"/>
    </location>
</feature>
<organism evidence="2 3">
    <name type="scientific">Panicum virgatum</name>
    <name type="common">Blackwell switchgrass</name>
    <dbReference type="NCBI Taxonomy" id="38727"/>
    <lineage>
        <taxon>Eukaryota</taxon>
        <taxon>Viridiplantae</taxon>
        <taxon>Streptophyta</taxon>
        <taxon>Embryophyta</taxon>
        <taxon>Tracheophyta</taxon>
        <taxon>Spermatophyta</taxon>
        <taxon>Magnoliopsida</taxon>
        <taxon>Liliopsida</taxon>
        <taxon>Poales</taxon>
        <taxon>Poaceae</taxon>
        <taxon>PACMAD clade</taxon>
        <taxon>Panicoideae</taxon>
        <taxon>Panicodae</taxon>
        <taxon>Paniceae</taxon>
        <taxon>Panicinae</taxon>
        <taxon>Panicum</taxon>
        <taxon>Panicum sect. Hiantes</taxon>
    </lineage>
</organism>